<accession>A0A9D1EK59</accession>
<dbReference type="EMBL" id="DVHU01000080">
    <property type="protein sequence ID" value="HIR93515.1"/>
    <property type="molecule type" value="Genomic_DNA"/>
</dbReference>
<organism evidence="1 2">
    <name type="scientific">Candidatus Egerieimonas intestinavium</name>
    <dbReference type="NCBI Taxonomy" id="2840777"/>
    <lineage>
        <taxon>Bacteria</taxon>
        <taxon>Bacillati</taxon>
        <taxon>Bacillota</taxon>
        <taxon>Clostridia</taxon>
        <taxon>Lachnospirales</taxon>
        <taxon>Lachnospiraceae</taxon>
        <taxon>Lachnospiraceae incertae sedis</taxon>
        <taxon>Candidatus Egerieimonas</taxon>
    </lineage>
</organism>
<protein>
    <submittedName>
        <fullName evidence="1">Uncharacterized protein</fullName>
    </submittedName>
</protein>
<dbReference type="AlphaFoldDB" id="A0A9D1EK59"/>
<evidence type="ECO:0000313" key="1">
    <source>
        <dbReference type="EMBL" id="HIR93515.1"/>
    </source>
</evidence>
<proteinExistence type="predicted"/>
<reference evidence="1" key="2">
    <citation type="journal article" date="2021" name="PeerJ">
        <title>Extensive microbial diversity within the chicken gut microbiome revealed by metagenomics and culture.</title>
        <authorList>
            <person name="Gilroy R."/>
            <person name="Ravi A."/>
            <person name="Getino M."/>
            <person name="Pursley I."/>
            <person name="Horton D.L."/>
            <person name="Alikhan N.F."/>
            <person name="Baker D."/>
            <person name="Gharbi K."/>
            <person name="Hall N."/>
            <person name="Watson M."/>
            <person name="Adriaenssens E.M."/>
            <person name="Foster-Nyarko E."/>
            <person name="Jarju S."/>
            <person name="Secka A."/>
            <person name="Antonio M."/>
            <person name="Oren A."/>
            <person name="Chaudhuri R.R."/>
            <person name="La Ragione R."/>
            <person name="Hildebrand F."/>
            <person name="Pallen M.J."/>
        </authorList>
    </citation>
    <scope>NUCLEOTIDE SEQUENCE</scope>
    <source>
        <strain evidence="1">ChiSxjej1B13-7041</strain>
    </source>
</reference>
<comment type="caution">
    <text evidence="1">The sequence shown here is derived from an EMBL/GenBank/DDBJ whole genome shotgun (WGS) entry which is preliminary data.</text>
</comment>
<gene>
    <name evidence="1" type="ORF">IAB98_08880</name>
</gene>
<reference evidence="1" key="1">
    <citation type="submission" date="2020-10" db="EMBL/GenBank/DDBJ databases">
        <authorList>
            <person name="Gilroy R."/>
        </authorList>
    </citation>
    <scope>NUCLEOTIDE SEQUENCE</scope>
    <source>
        <strain evidence="1">ChiSxjej1B13-7041</strain>
    </source>
</reference>
<name>A0A9D1EK59_9FIRM</name>
<dbReference type="Proteomes" id="UP000886841">
    <property type="component" value="Unassembled WGS sequence"/>
</dbReference>
<evidence type="ECO:0000313" key="2">
    <source>
        <dbReference type="Proteomes" id="UP000886841"/>
    </source>
</evidence>
<sequence>MRAARNLVIVNSVYQLLTAVHMRRSLLGGIPSDLVVTDVTPDFQERVPRIRELGLFDRVLEARVRELNRTYGLAKEKELTEGFWRAESHLRFCLSQELEDYSAVYFSNFDIFTRMLACRYAEEACEFICYEDGFSTYVIDYLRQDRALVNRHPQGSLLAGKVKEVLLYEPRLAMRGDKLPNRPLPKISPEDRKLVELLNYIFDYKSPRQEARFLFLEQSFRAEGIATNDLELMGICRDAVGQENFLVKPHPRNPENLPWKLGLSRRYESRVPWELLLLNEGARGITLLTVCSNAALTGRLVFGLDMNTVMLYRLFQGKVLWKEDPVLQRYLRKFQSQFAGEHYYVPRTIYELERILDYLGGKHE</sequence>